<dbReference type="EMBL" id="JAUOEM010000004">
    <property type="protein sequence ID" value="MDO5988206.1"/>
    <property type="molecule type" value="Genomic_DNA"/>
</dbReference>
<comment type="caution">
    <text evidence="1">The sequence shown here is derived from an EMBL/GenBank/DDBJ whole genome shotgun (WGS) entry which is preliminary data.</text>
</comment>
<accession>A0ABT8X2S1</accession>
<evidence type="ECO:0000313" key="2">
    <source>
        <dbReference type="Proteomes" id="UP001176891"/>
    </source>
</evidence>
<proteinExistence type="predicted"/>
<dbReference type="RefSeq" id="WP_303282809.1">
    <property type="nucleotide sequence ID" value="NZ_BAABCZ010000009.1"/>
</dbReference>
<reference evidence="1" key="1">
    <citation type="submission" date="2023-07" db="EMBL/GenBank/DDBJ databases">
        <title>Two novel species in the genus Flavivirga.</title>
        <authorList>
            <person name="Kwon K."/>
        </authorList>
    </citation>
    <scope>NUCLEOTIDE SEQUENCE</scope>
    <source>
        <strain evidence="1">KACC 14157</strain>
    </source>
</reference>
<organism evidence="1 2">
    <name type="scientific">Flavivirga amylovorans</name>
    <dbReference type="NCBI Taxonomy" id="870486"/>
    <lineage>
        <taxon>Bacteria</taxon>
        <taxon>Pseudomonadati</taxon>
        <taxon>Bacteroidota</taxon>
        <taxon>Flavobacteriia</taxon>
        <taxon>Flavobacteriales</taxon>
        <taxon>Flavobacteriaceae</taxon>
        <taxon>Flavivirga</taxon>
    </lineage>
</organism>
<protein>
    <submittedName>
        <fullName evidence="1">Uncharacterized protein</fullName>
    </submittedName>
</protein>
<gene>
    <name evidence="1" type="ORF">Q4Q39_12395</name>
</gene>
<dbReference type="Proteomes" id="UP001176891">
    <property type="component" value="Unassembled WGS sequence"/>
</dbReference>
<keyword evidence="2" id="KW-1185">Reference proteome</keyword>
<evidence type="ECO:0000313" key="1">
    <source>
        <dbReference type="EMBL" id="MDO5988206.1"/>
    </source>
</evidence>
<sequence>MLKRKRISKEVRNIEVIEDPLEFKPNCASKNAQCIHKYDELKVELWCDKHYHQRRTFGDSKGKREGIEVDGVQELIIDAFKYLLDIYLRGVQFKFINFFDPKKPNNVFNRIVIKKPIGDNVLNVVAEIHYLETSKFEITVITAMAISDFKVADGQYSLTIADKSVVLRRNIRKVMNEIYRVDI</sequence>
<name>A0ABT8X2S1_9FLAO</name>